<gene>
    <name evidence="1" type="ORF">CPELLU_LOCUS8342</name>
</gene>
<protein>
    <submittedName>
        <fullName evidence="1">1012_t:CDS:1</fullName>
    </submittedName>
</protein>
<dbReference type="EMBL" id="CAJVQA010005894">
    <property type="protein sequence ID" value="CAG8630069.1"/>
    <property type="molecule type" value="Genomic_DNA"/>
</dbReference>
<accession>A0A9N9D885</accession>
<dbReference type="AlphaFoldDB" id="A0A9N9D885"/>
<organism evidence="1 2">
    <name type="scientific">Cetraspora pellucida</name>
    <dbReference type="NCBI Taxonomy" id="1433469"/>
    <lineage>
        <taxon>Eukaryota</taxon>
        <taxon>Fungi</taxon>
        <taxon>Fungi incertae sedis</taxon>
        <taxon>Mucoromycota</taxon>
        <taxon>Glomeromycotina</taxon>
        <taxon>Glomeromycetes</taxon>
        <taxon>Diversisporales</taxon>
        <taxon>Gigasporaceae</taxon>
        <taxon>Cetraspora</taxon>
    </lineage>
</organism>
<keyword evidence="2" id="KW-1185">Reference proteome</keyword>
<comment type="caution">
    <text evidence="1">The sequence shown here is derived from an EMBL/GenBank/DDBJ whole genome shotgun (WGS) entry which is preliminary data.</text>
</comment>
<evidence type="ECO:0000313" key="2">
    <source>
        <dbReference type="Proteomes" id="UP000789759"/>
    </source>
</evidence>
<dbReference type="Proteomes" id="UP000789759">
    <property type="component" value="Unassembled WGS sequence"/>
</dbReference>
<reference evidence="1" key="1">
    <citation type="submission" date="2021-06" db="EMBL/GenBank/DDBJ databases">
        <authorList>
            <person name="Kallberg Y."/>
            <person name="Tangrot J."/>
            <person name="Rosling A."/>
        </authorList>
    </citation>
    <scope>NUCLEOTIDE SEQUENCE</scope>
    <source>
        <strain evidence="1">FL966</strain>
    </source>
</reference>
<name>A0A9N9D885_9GLOM</name>
<proteinExistence type="predicted"/>
<evidence type="ECO:0000313" key="1">
    <source>
        <dbReference type="EMBL" id="CAG8630069.1"/>
    </source>
</evidence>
<sequence>MNELITKSEISFLKICKLVVSEQRFSESSSQSSRTSALAEILDDDFGLVKKTDEKKISSIIKQLIKELLTEISDNDRNLEETSESISNFLQLSERIDHAKTKNEEAS</sequence>